<dbReference type="GO" id="GO:0003677">
    <property type="term" value="F:DNA binding"/>
    <property type="evidence" value="ECO:0007669"/>
    <property type="project" value="UniProtKB-KW"/>
</dbReference>
<dbReference type="Gene3D" id="1.10.1660.10">
    <property type="match status" value="1"/>
</dbReference>
<keyword evidence="3" id="KW-0238">DNA-binding</keyword>
<dbReference type="Pfam" id="PF08241">
    <property type="entry name" value="Methyltransf_11"/>
    <property type="match status" value="1"/>
</dbReference>
<dbReference type="PROSITE" id="PS50937">
    <property type="entry name" value="HTH_MERR_2"/>
    <property type="match status" value="1"/>
</dbReference>
<dbReference type="PANTHER" id="PTHR30204">
    <property type="entry name" value="REDOX-CYCLING DRUG-SENSING TRANSCRIPTIONAL ACTIVATOR SOXR"/>
    <property type="match status" value="1"/>
</dbReference>
<dbReference type="InterPro" id="IPR029063">
    <property type="entry name" value="SAM-dependent_MTases_sf"/>
</dbReference>
<protein>
    <recommendedName>
        <fullName evidence="5">HTH merR-type domain-containing protein</fullName>
    </recommendedName>
</protein>
<dbReference type="Gene3D" id="3.40.50.150">
    <property type="entry name" value="Vaccinia Virus protein VP39"/>
    <property type="match status" value="1"/>
</dbReference>
<dbReference type="InterPro" id="IPR009061">
    <property type="entry name" value="DNA-bd_dom_put_sf"/>
</dbReference>
<dbReference type="InterPro" id="IPR000551">
    <property type="entry name" value="MerR-type_HTH_dom"/>
</dbReference>
<accession>A0A0A5G480</accession>
<feature type="domain" description="HTH merR-type" evidence="5">
    <location>
        <begin position="1"/>
        <end position="68"/>
    </location>
</feature>
<dbReference type="AlphaFoldDB" id="A0A0A5G480"/>
<dbReference type="SMART" id="SM00422">
    <property type="entry name" value="HTH_MERR"/>
    <property type="match status" value="1"/>
</dbReference>
<dbReference type="CDD" id="cd01106">
    <property type="entry name" value="HTH_TipAL-Mta"/>
    <property type="match status" value="1"/>
</dbReference>
<dbReference type="GO" id="GO:0008757">
    <property type="term" value="F:S-adenosylmethionine-dependent methyltransferase activity"/>
    <property type="evidence" value="ECO:0007669"/>
    <property type="project" value="InterPro"/>
</dbReference>
<keyword evidence="2" id="KW-0805">Transcription regulation</keyword>
<gene>
    <name evidence="6" type="ORF">N783_13175</name>
</gene>
<proteinExistence type="predicted"/>
<dbReference type="InterPro" id="IPR047057">
    <property type="entry name" value="MerR_fam"/>
</dbReference>
<dbReference type="PANTHER" id="PTHR30204:SF69">
    <property type="entry name" value="MERR-FAMILY TRANSCRIPTIONAL REGULATOR"/>
    <property type="match status" value="1"/>
</dbReference>
<evidence type="ECO:0000259" key="5">
    <source>
        <dbReference type="PROSITE" id="PS50937"/>
    </source>
</evidence>
<evidence type="ECO:0000313" key="7">
    <source>
        <dbReference type="Proteomes" id="UP000030403"/>
    </source>
</evidence>
<keyword evidence="1" id="KW-0678">Repressor</keyword>
<keyword evidence="7" id="KW-1185">Reference proteome</keyword>
<sequence length="340" mass="39439">MKIKEAASRLNTTPRTIRFYEEKGLIQPEKGENDYRYYNEADLWKLQTILALREVGMSTSKIKTTLQDENEVRKYLNMQRSALYEEWLEIKDMISTLDQMLEQPSFSQKDIFTLSNHLKDVKQKRKSWEDQWNFDSQAKDYDKSLKRSGFRFNVHEFYEEALGSAVGFVKPVEGETGLDIGIGTGNLAEKCFESGASMIGVDQSEEMLKVCGEKHPTIDTRHGHFLALPLMDKQVDFIVSSYALHHLTDEEKLLALQEMDRVLNDNGRIAIADLMFEDEEQKEAVMDQFEEEGNTEAIFAIRDEYYGLRSQLSGWFEQHGYRVEVKRLSDILHVVYAVKV</sequence>
<dbReference type="GO" id="GO:0003700">
    <property type="term" value="F:DNA-binding transcription factor activity"/>
    <property type="evidence" value="ECO:0007669"/>
    <property type="project" value="InterPro"/>
</dbReference>
<dbReference type="SUPFAM" id="SSF46955">
    <property type="entry name" value="Putative DNA-binding domain"/>
    <property type="match status" value="1"/>
</dbReference>
<evidence type="ECO:0000256" key="2">
    <source>
        <dbReference type="ARBA" id="ARBA00023015"/>
    </source>
</evidence>
<dbReference type="SUPFAM" id="SSF53335">
    <property type="entry name" value="S-adenosyl-L-methionine-dependent methyltransferases"/>
    <property type="match status" value="1"/>
</dbReference>
<dbReference type="CDD" id="cd02440">
    <property type="entry name" value="AdoMet_MTases"/>
    <property type="match status" value="1"/>
</dbReference>
<dbReference type="eggNOG" id="COG2226">
    <property type="taxonomic scope" value="Bacteria"/>
</dbReference>
<evidence type="ECO:0000256" key="4">
    <source>
        <dbReference type="ARBA" id="ARBA00023163"/>
    </source>
</evidence>
<dbReference type="PRINTS" id="PR00040">
    <property type="entry name" value="HTHMERR"/>
</dbReference>
<organism evidence="6 7">
    <name type="scientific">Pontibacillus marinus BH030004 = DSM 16465</name>
    <dbReference type="NCBI Taxonomy" id="1385511"/>
    <lineage>
        <taxon>Bacteria</taxon>
        <taxon>Bacillati</taxon>
        <taxon>Bacillota</taxon>
        <taxon>Bacilli</taxon>
        <taxon>Bacillales</taxon>
        <taxon>Bacillaceae</taxon>
        <taxon>Pontibacillus</taxon>
    </lineage>
</organism>
<dbReference type="Pfam" id="PF13411">
    <property type="entry name" value="MerR_1"/>
    <property type="match status" value="1"/>
</dbReference>
<evidence type="ECO:0000256" key="1">
    <source>
        <dbReference type="ARBA" id="ARBA00022491"/>
    </source>
</evidence>
<dbReference type="EMBL" id="AVPF01000035">
    <property type="protein sequence ID" value="KGX85938.1"/>
    <property type="molecule type" value="Genomic_DNA"/>
</dbReference>
<evidence type="ECO:0000313" key="6">
    <source>
        <dbReference type="EMBL" id="KGX85938.1"/>
    </source>
</evidence>
<name>A0A0A5G480_9BACI</name>
<dbReference type="InterPro" id="IPR013216">
    <property type="entry name" value="Methyltransf_11"/>
</dbReference>
<comment type="caution">
    <text evidence="6">The sequence shown here is derived from an EMBL/GenBank/DDBJ whole genome shotgun (WGS) entry which is preliminary data.</text>
</comment>
<keyword evidence="4" id="KW-0804">Transcription</keyword>
<dbReference type="Proteomes" id="UP000030403">
    <property type="component" value="Unassembled WGS sequence"/>
</dbReference>
<dbReference type="eggNOG" id="COG0789">
    <property type="taxonomic scope" value="Bacteria"/>
</dbReference>
<dbReference type="STRING" id="1385511.GCA_000425225_02277"/>
<reference evidence="6 7" key="1">
    <citation type="submission" date="2013-08" db="EMBL/GenBank/DDBJ databases">
        <authorList>
            <person name="Huang J."/>
            <person name="Wang G."/>
        </authorList>
    </citation>
    <scope>NUCLEOTIDE SEQUENCE [LARGE SCALE GENOMIC DNA]</scope>
    <source>
        <strain evidence="6 7">BH030004</strain>
    </source>
</reference>
<evidence type="ECO:0000256" key="3">
    <source>
        <dbReference type="ARBA" id="ARBA00023125"/>
    </source>
</evidence>